<gene>
    <name evidence="1" type="ORF">E2C01_030941</name>
</gene>
<proteinExistence type="predicted"/>
<comment type="caution">
    <text evidence="1">The sequence shown here is derived from an EMBL/GenBank/DDBJ whole genome shotgun (WGS) entry which is preliminary data.</text>
</comment>
<evidence type="ECO:0000313" key="2">
    <source>
        <dbReference type="Proteomes" id="UP000324222"/>
    </source>
</evidence>
<organism evidence="1 2">
    <name type="scientific">Portunus trituberculatus</name>
    <name type="common">Swimming crab</name>
    <name type="synonym">Neptunus trituberculatus</name>
    <dbReference type="NCBI Taxonomy" id="210409"/>
    <lineage>
        <taxon>Eukaryota</taxon>
        <taxon>Metazoa</taxon>
        <taxon>Ecdysozoa</taxon>
        <taxon>Arthropoda</taxon>
        <taxon>Crustacea</taxon>
        <taxon>Multicrustacea</taxon>
        <taxon>Malacostraca</taxon>
        <taxon>Eumalacostraca</taxon>
        <taxon>Eucarida</taxon>
        <taxon>Decapoda</taxon>
        <taxon>Pleocyemata</taxon>
        <taxon>Brachyura</taxon>
        <taxon>Eubrachyura</taxon>
        <taxon>Portunoidea</taxon>
        <taxon>Portunidae</taxon>
        <taxon>Portuninae</taxon>
        <taxon>Portunus</taxon>
    </lineage>
</organism>
<dbReference type="AlphaFoldDB" id="A0A5B7ESC6"/>
<keyword evidence="2" id="KW-1185">Reference proteome</keyword>
<sequence>MEWNTLEDAHYVSLVLPQLALVCPQYWVFSDEHPSSSLSAFMPKAIFYFLVFLDAGGAKVVATASKTVECIEITEAAPSLRLESTCVLEILEMVVMVLRHVNAQY</sequence>
<protein>
    <submittedName>
        <fullName evidence="1">Uncharacterized protein</fullName>
    </submittedName>
</protein>
<name>A0A5B7ESC6_PORTR</name>
<evidence type="ECO:0000313" key="1">
    <source>
        <dbReference type="EMBL" id="MPC37461.1"/>
    </source>
</evidence>
<dbReference type="Proteomes" id="UP000324222">
    <property type="component" value="Unassembled WGS sequence"/>
</dbReference>
<reference evidence="1 2" key="1">
    <citation type="submission" date="2019-05" db="EMBL/GenBank/DDBJ databases">
        <title>Another draft genome of Portunus trituberculatus and its Hox gene families provides insights of decapod evolution.</title>
        <authorList>
            <person name="Jeong J.-H."/>
            <person name="Song I."/>
            <person name="Kim S."/>
            <person name="Choi T."/>
            <person name="Kim D."/>
            <person name="Ryu S."/>
            <person name="Kim W."/>
        </authorList>
    </citation>
    <scope>NUCLEOTIDE SEQUENCE [LARGE SCALE GENOMIC DNA]</scope>
    <source>
        <tissue evidence="1">Muscle</tissue>
    </source>
</reference>
<dbReference type="EMBL" id="VSRR010003789">
    <property type="protein sequence ID" value="MPC37461.1"/>
    <property type="molecule type" value="Genomic_DNA"/>
</dbReference>
<accession>A0A5B7ESC6</accession>